<name>A0A291AXU0_9CAUD</name>
<gene>
    <name evidence="2" type="ORF">Sf13_gp42</name>
</gene>
<keyword evidence="1" id="KW-0812">Transmembrane</keyword>
<protein>
    <submittedName>
        <fullName evidence="2">Uncharacterized protein</fullName>
    </submittedName>
</protein>
<evidence type="ECO:0000313" key="3">
    <source>
        <dbReference type="Proteomes" id="UP000222508"/>
    </source>
</evidence>
<keyword evidence="1" id="KW-1133">Transmembrane helix</keyword>
<proteinExistence type="predicted"/>
<reference evidence="2 3" key="1">
    <citation type="submission" date="2017-05" db="EMBL/GenBank/DDBJ databases">
        <title>The isolation and characterization of 16 novel Shigella-infecting phages from the environment.</title>
        <authorList>
            <person name="Doore S.M."/>
            <person name="Schrad J.R."/>
            <person name="Dover J.A."/>
            <person name="Parent K.N."/>
        </authorList>
    </citation>
    <scope>NUCLEOTIDE SEQUENCE [LARGE SCALE GENOMIC DNA]</scope>
</reference>
<evidence type="ECO:0000313" key="2">
    <source>
        <dbReference type="EMBL" id="ATE85842.1"/>
    </source>
</evidence>
<keyword evidence="3" id="KW-1185">Reference proteome</keyword>
<dbReference type="Proteomes" id="UP000222508">
    <property type="component" value="Segment"/>
</dbReference>
<evidence type="ECO:0000256" key="1">
    <source>
        <dbReference type="SAM" id="Phobius"/>
    </source>
</evidence>
<organism evidence="2 3">
    <name type="scientific">Shigella phage Sf13</name>
    <dbReference type="NCBI Taxonomy" id="2024316"/>
    <lineage>
        <taxon>Viruses</taxon>
        <taxon>Duplodnaviria</taxon>
        <taxon>Heunggongvirae</taxon>
        <taxon>Uroviricota</taxon>
        <taxon>Caudoviricetes</taxon>
        <taxon>Andersonviridae</taxon>
        <taxon>Ounavirinae</taxon>
        <taxon>Mooglevirus</taxon>
        <taxon>Mooglevirus Sf13</taxon>
    </lineage>
</organism>
<dbReference type="EMBL" id="MF158040">
    <property type="protein sequence ID" value="ATE85842.1"/>
    <property type="molecule type" value="Genomic_DNA"/>
</dbReference>
<keyword evidence="1" id="KW-0472">Membrane</keyword>
<sequence>MLDIIKNPILCGMIVSVVLPLAVLIIGEISDKVFDKKLLAMQNQNK</sequence>
<accession>A0A291AXU0</accession>
<feature type="transmembrane region" description="Helical" evidence="1">
    <location>
        <begin position="7"/>
        <end position="27"/>
    </location>
</feature>